<keyword evidence="2" id="KW-1185">Reference proteome</keyword>
<organism evidence="1 2">
    <name type="scientific">Nephila pilipes</name>
    <name type="common">Giant wood spider</name>
    <name type="synonym">Nephila maculata</name>
    <dbReference type="NCBI Taxonomy" id="299642"/>
    <lineage>
        <taxon>Eukaryota</taxon>
        <taxon>Metazoa</taxon>
        <taxon>Ecdysozoa</taxon>
        <taxon>Arthropoda</taxon>
        <taxon>Chelicerata</taxon>
        <taxon>Arachnida</taxon>
        <taxon>Araneae</taxon>
        <taxon>Araneomorphae</taxon>
        <taxon>Entelegynae</taxon>
        <taxon>Araneoidea</taxon>
        <taxon>Nephilidae</taxon>
        <taxon>Nephila</taxon>
    </lineage>
</organism>
<evidence type="ECO:0000313" key="2">
    <source>
        <dbReference type="Proteomes" id="UP000887013"/>
    </source>
</evidence>
<name>A0A8X6IW67_NEPPI</name>
<accession>A0A8X6IW67</accession>
<dbReference type="AlphaFoldDB" id="A0A8X6IW67"/>
<dbReference type="EMBL" id="BMAW01047803">
    <property type="protein sequence ID" value="GFS62752.1"/>
    <property type="molecule type" value="Genomic_DNA"/>
</dbReference>
<evidence type="ECO:0000313" key="1">
    <source>
        <dbReference type="EMBL" id="GFS62752.1"/>
    </source>
</evidence>
<dbReference type="Proteomes" id="UP000887013">
    <property type="component" value="Unassembled WGS sequence"/>
</dbReference>
<reference evidence="1" key="1">
    <citation type="submission" date="2020-08" db="EMBL/GenBank/DDBJ databases">
        <title>Multicomponent nature underlies the extraordinary mechanical properties of spider dragline silk.</title>
        <authorList>
            <person name="Kono N."/>
            <person name="Nakamura H."/>
            <person name="Mori M."/>
            <person name="Yoshida Y."/>
            <person name="Ohtoshi R."/>
            <person name="Malay A.D."/>
            <person name="Moran D.A.P."/>
            <person name="Tomita M."/>
            <person name="Numata K."/>
            <person name="Arakawa K."/>
        </authorList>
    </citation>
    <scope>NUCLEOTIDE SEQUENCE</scope>
</reference>
<sequence>MDFADNNQEQTSITDDVLLHRDLQLGSGDTTNKTIPKIILAAIHRFQRLKKSDSQYLRRLLSLKQQIDFLPDDANEKIYVNNALLRSVYEMNERTRKLIVTDTLAKKLEHCKSSCANSAK</sequence>
<proteinExistence type="predicted"/>
<gene>
    <name evidence="1" type="ORF">NPIL_619201</name>
</gene>
<protein>
    <submittedName>
        <fullName evidence="1">Uncharacterized protein</fullName>
    </submittedName>
</protein>
<comment type="caution">
    <text evidence="1">The sequence shown here is derived from an EMBL/GenBank/DDBJ whole genome shotgun (WGS) entry which is preliminary data.</text>
</comment>
<dbReference type="OrthoDB" id="6428874at2759"/>